<comment type="caution">
    <text evidence="4">Lacks conserved residue(s) required for the propagation of feature annotation.</text>
</comment>
<feature type="short sequence motif" description="GXSXG" evidence="4">
    <location>
        <begin position="45"/>
        <end position="49"/>
    </location>
</feature>
<dbReference type="Gene3D" id="3.40.1090.10">
    <property type="entry name" value="Cytosolic phospholipase A2 catalytic domain"/>
    <property type="match status" value="2"/>
</dbReference>
<evidence type="ECO:0000256" key="3">
    <source>
        <dbReference type="ARBA" id="ARBA00023098"/>
    </source>
</evidence>
<dbReference type="PROSITE" id="PS51635">
    <property type="entry name" value="PNPLA"/>
    <property type="match status" value="1"/>
</dbReference>
<dbReference type="Proteomes" id="UP000632154">
    <property type="component" value="Unassembled WGS sequence"/>
</dbReference>
<dbReference type="EMBL" id="BNAL01000049">
    <property type="protein sequence ID" value="GHG11360.1"/>
    <property type="molecule type" value="Genomic_DNA"/>
</dbReference>
<reference evidence="7" key="1">
    <citation type="journal article" date="2019" name="Int. J. Syst. Evol. Microbiol.">
        <title>The Global Catalogue of Microorganisms (GCM) 10K type strain sequencing project: providing services to taxonomists for standard genome sequencing and annotation.</title>
        <authorList>
            <consortium name="The Broad Institute Genomics Platform"/>
            <consortium name="The Broad Institute Genome Sequencing Center for Infectious Disease"/>
            <person name="Wu L."/>
            <person name="Ma J."/>
        </authorList>
    </citation>
    <scope>NUCLEOTIDE SEQUENCE [LARGE SCALE GENOMIC DNA]</scope>
    <source>
        <strain evidence="7">CGMCC 1.18439</strain>
    </source>
</reference>
<comment type="caution">
    <text evidence="6">The sequence shown here is derived from an EMBL/GenBank/DDBJ whole genome shotgun (WGS) entry which is preliminary data.</text>
</comment>
<feature type="active site" description="Nucleophile" evidence="4">
    <location>
        <position position="47"/>
    </location>
</feature>
<sequence>MKTPRPLAPQPVALAISGGGARSFYQVGALQALEDAGFTFSALAGTSSGAILAALLAAGHTAREVQRLLREGHPPGWFDLTLGQGLIQPTGQQEWLEQVLPPTFEELALPLIMPTTDIQTGEEITFRTGPLVPAIMASSAFTGAVFPPHCEGHWLTDGGIVNEVPADLARQISDLPVIALDATAPLLDLQFPDPDEKKGGLLGLASTGSPSLPEILLQAFTITQGHLTERKLQDADPEWLVDFDPLRELQLQHLDQLDRGVEIGYGFMQEFIDRHLLPAETPPASL</sequence>
<accession>A0ABQ3KBC0</accession>
<dbReference type="Pfam" id="PF01734">
    <property type="entry name" value="Patatin"/>
    <property type="match status" value="1"/>
</dbReference>
<feature type="domain" description="PNPLA" evidence="5">
    <location>
        <begin position="14"/>
        <end position="170"/>
    </location>
</feature>
<keyword evidence="2 4" id="KW-0442">Lipid degradation</keyword>
<dbReference type="RefSeq" id="WP_189644053.1">
    <property type="nucleotide sequence ID" value="NZ_BNAL01000049.1"/>
</dbReference>
<keyword evidence="3 4" id="KW-0443">Lipid metabolism</keyword>
<evidence type="ECO:0000313" key="6">
    <source>
        <dbReference type="EMBL" id="GHG11360.1"/>
    </source>
</evidence>
<protein>
    <submittedName>
        <fullName evidence="6">Phospholipase</fullName>
    </submittedName>
</protein>
<keyword evidence="1 4" id="KW-0378">Hydrolase</keyword>
<dbReference type="InterPro" id="IPR002641">
    <property type="entry name" value="PNPLA_dom"/>
</dbReference>
<keyword evidence="7" id="KW-1185">Reference proteome</keyword>
<evidence type="ECO:0000256" key="4">
    <source>
        <dbReference type="PROSITE-ProRule" id="PRU01161"/>
    </source>
</evidence>
<dbReference type="InterPro" id="IPR016035">
    <property type="entry name" value="Acyl_Trfase/lysoPLipase"/>
</dbReference>
<dbReference type="PANTHER" id="PTHR14226:SF29">
    <property type="entry name" value="NEUROPATHY TARGET ESTERASE SWS"/>
    <property type="match status" value="1"/>
</dbReference>
<gene>
    <name evidence="6" type="ORF">GCM10017783_24620</name>
</gene>
<name>A0ABQ3KBC0_9DEIO</name>
<organism evidence="6 7">
    <name type="scientific">Deinococcus piscis</name>
    <dbReference type="NCBI Taxonomy" id="394230"/>
    <lineage>
        <taxon>Bacteria</taxon>
        <taxon>Thermotogati</taxon>
        <taxon>Deinococcota</taxon>
        <taxon>Deinococci</taxon>
        <taxon>Deinococcales</taxon>
        <taxon>Deinococcaceae</taxon>
        <taxon>Deinococcus</taxon>
    </lineage>
</organism>
<dbReference type="PANTHER" id="PTHR14226">
    <property type="entry name" value="NEUROPATHY TARGET ESTERASE/SWISS CHEESE D.MELANOGASTER"/>
    <property type="match status" value="1"/>
</dbReference>
<dbReference type="SUPFAM" id="SSF52151">
    <property type="entry name" value="FabD/lysophospholipase-like"/>
    <property type="match status" value="1"/>
</dbReference>
<feature type="short sequence motif" description="DGA/G" evidence="4">
    <location>
        <begin position="157"/>
        <end position="159"/>
    </location>
</feature>
<proteinExistence type="predicted"/>
<evidence type="ECO:0000313" key="7">
    <source>
        <dbReference type="Proteomes" id="UP000632154"/>
    </source>
</evidence>
<evidence type="ECO:0000259" key="5">
    <source>
        <dbReference type="PROSITE" id="PS51635"/>
    </source>
</evidence>
<feature type="active site" description="Proton acceptor" evidence="4">
    <location>
        <position position="157"/>
    </location>
</feature>
<evidence type="ECO:0000256" key="1">
    <source>
        <dbReference type="ARBA" id="ARBA00022801"/>
    </source>
</evidence>
<dbReference type="InterPro" id="IPR050301">
    <property type="entry name" value="NTE"/>
</dbReference>
<evidence type="ECO:0000256" key="2">
    <source>
        <dbReference type="ARBA" id="ARBA00022963"/>
    </source>
</evidence>